<dbReference type="PANTHER" id="PTHR43316">
    <property type="entry name" value="HYDROLASE, HALOACID DELAHOGENASE-RELATED"/>
    <property type="match status" value="1"/>
</dbReference>
<dbReference type="InterPro" id="IPR006439">
    <property type="entry name" value="HAD-SF_hydro_IA"/>
</dbReference>
<gene>
    <name evidence="4" type="ORF">FNB15_17100</name>
</gene>
<organism evidence="4 5">
    <name type="scientific">Ferrovibrio terrae</name>
    <dbReference type="NCBI Taxonomy" id="2594003"/>
    <lineage>
        <taxon>Bacteria</taxon>
        <taxon>Pseudomonadati</taxon>
        <taxon>Pseudomonadota</taxon>
        <taxon>Alphaproteobacteria</taxon>
        <taxon>Rhodospirillales</taxon>
        <taxon>Rhodospirillaceae</taxon>
        <taxon>Ferrovibrio</taxon>
    </lineage>
</organism>
<dbReference type="SFLD" id="SFLDG01135">
    <property type="entry name" value="C1.5.6:_HAD__Beta-PGM__Phospha"/>
    <property type="match status" value="1"/>
</dbReference>
<evidence type="ECO:0000313" key="5">
    <source>
        <dbReference type="Proteomes" id="UP000317496"/>
    </source>
</evidence>
<proteinExistence type="inferred from homology"/>
<dbReference type="EMBL" id="CP041636">
    <property type="protein sequence ID" value="QDO98879.1"/>
    <property type="molecule type" value="Genomic_DNA"/>
</dbReference>
<dbReference type="NCBIfam" id="TIGR01493">
    <property type="entry name" value="HAD-SF-IA-v2"/>
    <property type="match status" value="1"/>
</dbReference>
<dbReference type="GO" id="GO:0018784">
    <property type="term" value="F:(S)-2-haloacid dehalogenase activity"/>
    <property type="evidence" value="ECO:0007669"/>
    <property type="project" value="UniProtKB-UniRule"/>
</dbReference>
<sequence>MTRAEGIKACLFDAYGTLFDVNFAARALADELGPHWQPLAETWRAKQLNYSWLRSLMGAHVDFRQVTADALDFALEDRGLQDAGLRQRLLDLYLNLACYPEVPAMLQQLKDAGFVTGILSNGAPAMLEAACRSAGIDTLIDHLISVEDVGIYKPDPRIYRLAMEKLVLPAHAIAFHSSNGWDIHAGKRAGFYAIWINRSGQPAERLPNPPDVVLRGLAEVPGILGPAA</sequence>
<dbReference type="EC" id="3.8.1.2" evidence="3"/>
<comment type="similarity">
    <text evidence="1 3">Belongs to the HAD-like hydrolase superfamily. S-2-haloalkanoic acid dehalogenase family.</text>
</comment>
<dbReference type="Gene3D" id="3.40.50.1000">
    <property type="entry name" value="HAD superfamily/HAD-like"/>
    <property type="match status" value="1"/>
</dbReference>
<dbReference type="SFLD" id="SFLDS00003">
    <property type="entry name" value="Haloacid_Dehalogenase"/>
    <property type="match status" value="1"/>
</dbReference>
<dbReference type="NCBIfam" id="TIGR01509">
    <property type="entry name" value="HAD-SF-IA-v3"/>
    <property type="match status" value="1"/>
</dbReference>
<dbReference type="Pfam" id="PF00702">
    <property type="entry name" value="Hydrolase"/>
    <property type="match status" value="1"/>
</dbReference>
<dbReference type="AlphaFoldDB" id="A0A516H508"/>
<evidence type="ECO:0000313" key="4">
    <source>
        <dbReference type="EMBL" id="QDO98879.1"/>
    </source>
</evidence>
<dbReference type="KEGG" id="fer:FNB15_17100"/>
<dbReference type="Gene3D" id="1.10.150.240">
    <property type="entry name" value="Putative phosphatase, domain 2"/>
    <property type="match status" value="1"/>
</dbReference>
<comment type="catalytic activity">
    <reaction evidence="3">
        <text>an (S)-2-haloacid + H2O = a (2R)-2-hydroxycarboxylate + a halide anion + H(+)</text>
        <dbReference type="Rhea" id="RHEA:11192"/>
        <dbReference type="ChEBI" id="CHEBI:15377"/>
        <dbReference type="ChEBI" id="CHEBI:15378"/>
        <dbReference type="ChEBI" id="CHEBI:16042"/>
        <dbReference type="ChEBI" id="CHEBI:58314"/>
        <dbReference type="ChEBI" id="CHEBI:137405"/>
        <dbReference type="EC" id="3.8.1.2"/>
    </reaction>
</comment>
<dbReference type="OrthoDB" id="7989657at2"/>
<dbReference type="InterPro" id="IPR036412">
    <property type="entry name" value="HAD-like_sf"/>
</dbReference>
<dbReference type="InterPro" id="IPR006328">
    <property type="entry name" value="2-HAD"/>
</dbReference>
<dbReference type="InterPro" id="IPR023214">
    <property type="entry name" value="HAD_sf"/>
</dbReference>
<dbReference type="SUPFAM" id="SSF56784">
    <property type="entry name" value="HAD-like"/>
    <property type="match status" value="1"/>
</dbReference>
<evidence type="ECO:0000256" key="3">
    <source>
        <dbReference type="RuleBase" id="RU368077"/>
    </source>
</evidence>
<keyword evidence="5" id="KW-1185">Reference proteome</keyword>
<keyword evidence="2 3" id="KW-0378">Hydrolase</keyword>
<reference evidence="4 5" key="1">
    <citation type="submission" date="2019-07" db="EMBL/GenBank/DDBJ databases">
        <title>Genome sequencing for Ferrovibrio sp. K5.</title>
        <authorList>
            <person name="Park S.-J."/>
        </authorList>
    </citation>
    <scope>NUCLEOTIDE SEQUENCE [LARGE SCALE GENOMIC DNA]</scope>
    <source>
        <strain evidence="4 5">K5</strain>
    </source>
</reference>
<dbReference type="PANTHER" id="PTHR43316:SF3">
    <property type="entry name" value="HALOACID DEHALOGENASE, TYPE II (AFU_ORTHOLOGUE AFUA_2G07750)-RELATED"/>
    <property type="match status" value="1"/>
</dbReference>
<dbReference type="RefSeq" id="WP_144257876.1">
    <property type="nucleotide sequence ID" value="NZ_CP041636.1"/>
</dbReference>
<dbReference type="Proteomes" id="UP000317496">
    <property type="component" value="Chromosome"/>
</dbReference>
<dbReference type="NCBIfam" id="TIGR01428">
    <property type="entry name" value="HAD_type_II"/>
    <property type="match status" value="1"/>
</dbReference>
<evidence type="ECO:0000256" key="1">
    <source>
        <dbReference type="ARBA" id="ARBA00008106"/>
    </source>
</evidence>
<evidence type="ECO:0000256" key="2">
    <source>
        <dbReference type="ARBA" id="ARBA00022801"/>
    </source>
</evidence>
<dbReference type="InterPro" id="IPR051540">
    <property type="entry name" value="S-2-haloacid_dehalogenase"/>
</dbReference>
<name>A0A516H508_9PROT</name>
<dbReference type="PRINTS" id="PR00413">
    <property type="entry name" value="HADHALOGNASE"/>
</dbReference>
<dbReference type="SFLD" id="SFLDG01129">
    <property type="entry name" value="C1.5:_HAD__Beta-PGM__Phosphata"/>
    <property type="match status" value="1"/>
</dbReference>
<dbReference type="InterPro" id="IPR023198">
    <property type="entry name" value="PGP-like_dom2"/>
</dbReference>
<comment type="function">
    <text evidence="3">Catalyzes the hydrolytic dehalogenation of small (S)-2-haloalkanoic acids to yield the corresponding (R)-2-hydroxyalkanoic acids.</text>
</comment>
<dbReference type="CDD" id="cd02588">
    <property type="entry name" value="HAD_L2-DEX"/>
    <property type="match status" value="1"/>
</dbReference>
<accession>A0A516H508</accession>
<dbReference type="SFLD" id="SFLDF00045">
    <property type="entry name" value="2-haloacid_dehalogenase"/>
    <property type="match status" value="1"/>
</dbReference>
<protein>
    <recommendedName>
        <fullName evidence="3">(S)-2-haloacid dehalogenase</fullName>
        <ecNumber evidence="3">3.8.1.2</ecNumber>
    </recommendedName>
    <alternativeName>
        <fullName evidence="3">2-haloalkanoic acid dehalogenase</fullName>
    </alternativeName>
    <alternativeName>
        <fullName evidence="3">Halocarboxylic acid halidohydrolase</fullName>
    </alternativeName>
    <alternativeName>
        <fullName evidence="3">L-2-haloacid dehalogenase</fullName>
    </alternativeName>
</protein>